<dbReference type="Proteomes" id="UP000289738">
    <property type="component" value="Chromosome A05"/>
</dbReference>
<organism evidence="2 3">
    <name type="scientific">Arachis hypogaea</name>
    <name type="common">Peanut</name>
    <dbReference type="NCBI Taxonomy" id="3818"/>
    <lineage>
        <taxon>Eukaryota</taxon>
        <taxon>Viridiplantae</taxon>
        <taxon>Streptophyta</taxon>
        <taxon>Embryophyta</taxon>
        <taxon>Tracheophyta</taxon>
        <taxon>Spermatophyta</taxon>
        <taxon>Magnoliopsida</taxon>
        <taxon>eudicotyledons</taxon>
        <taxon>Gunneridae</taxon>
        <taxon>Pentapetalae</taxon>
        <taxon>rosids</taxon>
        <taxon>fabids</taxon>
        <taxon>Fabales</taxon>
        <taxon>Fabaceae</taxon>
        <taxon>Papilionoideae</taxon>
        <taxon>50 kb inversion clade</taxon>
        <taxon>dalbergioids sensu lato</taxon>
        <taxon>Dalbergieae</taxon>
        <taxon>Pterocarpus clade</taxon>
        <taxon>Arachis</taxon>
    </lineage>
</organism>
<keyword evidence="3" id="KW-1185">Reference proteome</keyword>
<reference evidence="2 3" key="1">
    <citation type="submission" date="2019-01" db="EMBL/GenBank/DDBJ databases">
        <title>Sequencing of cultivated peanut Arachis hypogaea provides insights into genome evolution and oil improvement.</title>
        <authorList>
            <person name="Chen X."/>
        </authorList>
    </citation>
    <scope>NUCLEOTIDE SEQUENCE [LARGE SCALE GENOMIC DNA]</scope>
    <source>
        <strain evidence="3">cv. Fuhuasheng</strain>
        <tissue evidence="2">Leaves</tissue>
    </source>
</reference>
<sequence length="210" mass="23489">MPNIVSTSKQSLNKKLPSLPQLQLPARNDSSFAQSLNKKLRSLNSDQYLALVPLKVDRNLVYTIGLGMNPCPTCVNGTRLTPRRWLCSAKLRTKYYLPAARWKASNGDDRGRDTSEQREGELGDDNDAVGAAVVKPVAAVAAGCCGGGMRWLRDWGLRWLLWFSEKRGEEMRLWLCEEEEQMGAAFDLGFTASVLPFCEMKDLKMKADMV</sequence>
<evidence type="ECO:0000256" key="1">
    <source>
        <dbReference type="SAM" id="MobiDB-lite"/>
    </source>
</evidence>
<evidence type="ECO:0000313" key="3">
    <source>
        <dbReference type="Proteomes" id="UP000289738"/>
    </source>
</evidence>
<name>A0A445D6X1_ARAHY</name>
<gene>
    <name evidence="2" type="ORF">Ahy_A05g024861</name>
</gene>
<dbReference type="AlphaFoldDB" id="A0A445D6X1"/>
<evidence type="ECO:0000313" key="2">
    <source>
        <dbReference type="EMBL" id="RYR59012.1"/>
    </source>
</evidence>
<accession>A0A445D6X1</accession>
<feature type="compositionally biased region" description="Basic and acidic residues" evidence="1">
    <location>
        <begin position="106"/>
        <end position="121"/>
    </location>
</feature>
<dbReference type="EMBL" id="SDMP01000005">
    <property type="protein sequence ID" value="RYR59012.1"/>
    <property type="molecule type" value="Genomic_DNA"/>
</dbReference>
<comment type="caution">
    <text evidence="2">The sequence shown here is derived from an EMBL/GenBank/DDBJ whole genome shotgun (WGS) entry which is preliminary data.</text>
</comment>
<proteinExistence type="predicted"/>
<feature type="region of interest" description="Disordered" evidence="1">
    <location>
        <begin position="104"/>
        <end position="125"/>
    </location>
</feature>
<protein>
    <submittedName>
        <fullName evidence="2">Uncharacterized protein</fullName>
    </submittedName>
</protein>